<dbReference type="STRING" id="5722.A2DBN2"/>
<evidence type="ECO:0000256" key="2">
    <source>
        <dbReference type="ARBA" id="ARBA00022679"/>
    </source>
</evidence>
<name>A2DBN2_TRIV3</name>
<dbReference type="SUPFAM" id="SSF56112">
    <property type="entry name" value="Protein kinase-like (PK-like)"/>
    <property type="match status" value="1"/>
</dbReference>
<gene>
    <name evidence="9" type="ORF">TVAG_094100</name>
</gene>
<sequence length="438" mass="49952">MNQGKKLSISEPFELLHHIHITVNAKGTYLNVPRSMIEHIPSGFSGEAIDDNTIDPQMLPEISCKTKLKISKPTDVEHKIHVSLDSENGLIGLPSEYECLLKNSGLTKDDVISNPESTVDVLNFFNSEPAQIDEYEPDTKSADVLPPLEEVIKYQDPRPLLQNMQVIAEGSTCIIYTAIYNGIEVAVKEMHLNEKKEKYLLDETRLMYTMKDEHIIRFYDAYKDGNTLWIIMEYMDAGALTYVARYCDCMEPHIAYIAREILLALKYIHSQNKIHRDIKTDNVLLSQKGHVKLADFGYAAQLTTAAERRNSMVGTPFWMAPELIQRTPYSFAVDIWSLGILCRELAEGEPPYVDEPPMRATFLIVIKGIPEISDKESRSPELLDFLDKCLRKDPKLRPTAEELLNHPFLKCACDQKYIPPLIKLAKRLADEDEQFSNF</sequence>
<evidence type="ECO:0000256" key="6">
    <source>
        <dbReference type="ARBA" id="ARBA00048679"/>
    </source>
</evidence>
<dbReference type="CDD" id="cd06614">
    <property type="entry name" value="STKc_PAK"/>
    <property type="match status" value="1"/>
</dbReference>
<evidence type="ECO:0000313" key="10">
    <source>
        <dbReference type="Proteomes" id="UP000001542"/>
    </source>
</evidence>
<dbReference type="SMART" id="SM00285">
    <property type="entry name" value="PBD"/>
    <property type="match status" value="2"/>
</dbReference>
<dbReference type="InterPro" id="IPR000095">
    <property type="entry name" value="CRIB_dom"/>
</dbReference>
<dbReference type="GO" id="GO:0005737">
    <property type="term" value="C:cytoplasm"/>
    <property type="evidence" value="ECO:0000318"/>
    <property type="project" value="GO_Central"/>
</dbReference>
<organism evidence="9 10">
    <name type="scientific">Trichomonas vaginalis (strain ATCC PRA-98 / G3)</name>
    <dbReference type="NCBI Taxonomy" id="412133"/>
    <lineage>
        <taxon>Eukaryota</taxon>
        <taxon>Metamonada</taxon>
        <taxon>Parabasalia</taxon>
        <taxon>Trichomonadida</taxon>
        <taxon>Trichomonadidae</taxon>
        <taxon>Trichomonas</taxon>
    </lineage>
</organism>
<dbReference type="FunCoup" id="A2DBN2">
    <property type="interactions" value="536"/>
</dbReference>
<evidence type="ECO:0000259" key="8">
    <source>
        <dbReference type="PROSITE" id="PS50108"/>
    </source>
</evidence>
<evidence type="ECO:0000256" key="1">
    <source>
        <dbReference type="ARBA" id="ARBA00008874"/>
    </source>
</evidence>
<dbReference type="OMA" id="YMDFPPL"/>
<dbReference type="FunFam" id="1.10.510.10:FF:000802">
    <property type="entry name" value="Serine/threonine protein kinase"/>
    <property type="match status" value="1"/>
</dbReference>
<keyword evidence="9" id="KW-0418">Kinase</keyword>
<reference evidence="9" key="2">
    <citation type="journal article" date="2007" name="Science">
        <title>Draft genome sequence of the sexually transmitted pathogen Trichomonas vaginalis.</title>
        <authorList>
            <person name="Carlton J.M."/>
            <person name="Hirt R.P."/>
            <person name="Silva J.C."/>
            <person name="Delcher A.L."/>
            <person name="Schatz M."/>
            <person name="Zhao Q."/>
            <person name="Wortman J.R."/>
            <person name="Bidwell S.L."/>
            <person name="Alsmark U.C.M."/>
            <person name="Besteiro S."/>
            <person name="Sicheritz-Ponten T."/>
            <person name="Noel C.J."/>
            <person name="Dacks J.B."/>
            <person name="Foster P.G."/>
            <person name="Simillion C."/>
            <person name="Van de Peer Y."/>
            <person name="Miranda-Saavedra D."/>
            <person name="Barton G.J."/>
            <person name="Westrop G.D."/>
            <person name="Mueller S."/>
            <person name="Dessi D."/>
            <person name="Fiori P.L."/>
            <person name="Ren Q."/>
            <person name="Paulsen I."/>
            <person name="Zhang H."/>
            <person name="Bastida-Corcuera F.D."/>
            <person name="Simoes-Barbosa A."/>
            <person name="Brown M.T."/>
            <person name="Hayes R.D."/>
            <person name="Mukherjee M."/>
            <person name="Okumura C.Y."/>
            <person name="Schneider R."/>
            <person name="Smith A.J."/>
            <person name="Vanacova S."/>
            <person name="Villalvazo M."/>
            <person name="Haas B.J."/>
            <person name="Pertea M."/>
            <person name="Feldblyum T.V."/>
            <person name="Utterback T.R."/>
            <person name="Shu C.L."/>
            <person name="Osoegawa K."/>
            <person name="de Jong P.J."/>
            <person name="Hrdy I."/>
            <person name="Horvathova L."/>
            <person name="Zubacova Z."/>
            <person name="Dolezal P."/>
            <person name="Malik S.B."/>
            <person name="Logsdon J.M. Jr."/>
            <person name="Henze K."/>
            <person name="Gupta A."/>
            <person name="Wang C.C."/>
            <person name="Dunne R.L."/>
            <person name="Upcroft J.A."/>
            <person name="Upcroft P."/>
            <person name="White O."/>
            <person name="Salzberg S.L."/>
            <person name="Tang P."/>
            <person name="Chiu C.-H."/>
            <person name="Lee Y.-S."/>
            <person name="Embley T.M."/>
            <person name="Coombs G.H."/>
            <person name="Mottram J.C."/>
            <person name="Tachezy J."/>
            <person name="Fraser-Liggett C.M."/>
            <person name="Johnson P.J."/>
        </authorList>
    </citation>
    <scope>NUCLEOTIDE SEQUENCE [LARGE SCALE GENOMIC DNA]</scope>
    <source>
        <strain evidence="9">G3</strain>
    </source>
</reference>
<dbReference type="Gene3D" id="3.90.810.10">
    <property type="entry name" value="CRIB domain"/>
    <property type="match status" value="1"/>
</dbReference>
<proteinExistence type="inferred from homology"/>
<dbReference type="Pfam" id="PF00069">
    <property type="entry name" value="Pkinase"/>
    <property type="match status" value="1"/>
</dbReference>
<feature type="domain" description="Protein kinase" evidence="7">
    <location>
        <begin position="161"/>
        <end position="409"/>
    </location>
</feature>
<evidence type="ECO:0000256" key="4">
    <source>
        <dbReference type="ARBA" id="ARBA00022840"/>
    </source>
</evidence>
<dbReference type="Gene3D" id="1.10.510.10">
    <property type="entry name" value="Transferase(Phosphotransferase) domain 1"/>
    <property type="match status" value="1"/>
</dbReference>
<dbReference type="eggNOG" id="KOG0578">
    <property type="taxonomic scope" value="Eukaryota"/>
</dbReference>
<keyword evidence="3" id="KW-0547">Nucleotide-binding</keyword>
<dbReference type="VEuPathDB" id="TrichDB:TVAGG3_0381520"/>
<evidence type="ECO:0000259" key="7">
    <source>
        <dbReference type="PROSITE" id="PS50011"/>
    </source>
</evidence>
<dbReference type="InterPro" id="IPR011009">
    <property type="entry name" value="Kinase-like_dom_sf"/>
</dbReference>
<dbReference type="SMR" id="A2DBN2"/>
<comment type="similarity">
    <text evidence="1">Belongs to the protein kinase superfamily. STE Ser/Thr protein kinase family. STE20 subfamily.</text>
</comment>
<accession>A2DBN2</accession>
<reference evidence="9" key="1">
    <citation type="submission" date="2006-10" db="EMBL/GenBank/DDBJ databases">
        <authorList>
            <person name="Amadeo P."/>
            <person name="Zhao Q."/>
            <person name="Wortman J."/>
            <person name="Fraser-Liggett C."/>
            <person name="Carlton J."/>
        </authorList>
    </citation>
    <scope>NUCLEOTIDE SEQUENCE</scope>
    <source>
        <strain evidence="9">G3</strain>
    </source>
</reference>
<keyword evidence="10" id="KW-1185">Reference proteome</keyword>
<dbReference type="PROSITE" id="PS50108">
    <property type="entry name" value="CRIB"/>
    <property type="match status" value="1"/>
</dbReference>
<comment type="catalytic activity">
    <reaction evidence="6">
        <text>L-seryl-[protein] + ATP = O-phospho-L-seryl-[protein] + ADP + H(+)</text>
        <dbReference type="Rhea" id="RHEA:17989"/>
        <dbReference type="Rhea" id="RHEA-COMP:9863"/>
        <dbReference type="Rhea" id="RHEA-COMP:11604"/>
        <dbReference type="ChEBI" id="CHEBI:15378"/>
        <dbReference type="ChEBI" id="CHEBI:29999"/>
        <dbReference type="ChEBI" id="CHEBI:30616"/>
        <dbReference type="ChEBI" id="CHEBI:83421"/>
        <dbReference type="ChEBI" id="CHEBI:456216"/>
        <dbReference type="EC" id="2.7.11.1"/>
    </reaction>
</comment>
<dbReference type="Pfam" id="PF00786">
    <property type="entry name" value="PBD"/>
    <property type="match status" value="1"/>
</dbReference>
<feature type="domain" description="CRIB" evidence="8">
    <location>
        <begin position="70"/>
        <end position="83"/>
    </location>
</feature>
<evidence type="ECO:0000256" key="3">
    <source>
        <dbReference type="ARBA" id="ARBA00022741"/>
    </source>
</evidence>
<dbReference type="Proteomes" id="UP000001542">
    <property type="component" value="Unassembled WGS sequence"/>
</dbReference>
<dbReference type="SMART" id="SM00220">
    <property type="entry name" value="S_TKc"/>
    <property type="match status" value="1"/>
</dbReference>
<dbReference type="PANTHER" id="PTHR45832">
    <property type="entry name" value="SERINE/THREONINE-PROTEIN KINASE SAMKA-RELATED-RELATED"/>
    <property type="match status" value="1"/>
</dbReference>
<protein>
    <submittedName>
        <fullName evidence="9">STE family protein kinase</fullName>
    </submittedName>
</protein>
<dbReference type="KEGG" id="tva:5467790"/>
<dbReference type="InterPro" id="IPR051931">
    <property type="entry name" value="PAK3-like"/>
</dbReference>
<comment type="catalytic activity">
    <reaction evidence="5">
        <text>L-threonyl-[protein] + ATP = O-phospho-L-threonyl-[protein] + ADP + H(+)</text>
        <dbReference type="Rhea" id="RHEA:46608"/>
        <dbReference type="Rhea" id="RHEA-COMP:11060"/>
        <dbReference type="Rhea" id="RHEA-COMP:11605"/>
        <dbReference type="ChEBI" id="CHEBI:15378"/>
        <dbReference type="ChEBI" id="CHEBI:30013"/>
        <dbReference type="ChEBI" id="CHEBI:30616"/>
        <dbReference type="ChEBI" id="CHEBI:61977"/>
        <dbReference type="ChEBI" id="CHEBI:456216"/>
        <dbReference type="EC" id="2.7.11.1"/>
    </reaction>
</comment>
<dbReference type="GO" id="GO:0004674">
    <property type="term" value="F:protein serine/threonine kinase activity"/>
    <property type="evidence" value="ECO:0000318"/>
    <property type="project" value="GO_Central"/>
</dbReference>
<dbReference type="GO" id="GO:0005524">
    <property type="term" value="F:ATP binding"/>
    <property type="evidence" value="ECO:0007669"/>
    <property type="project" value="UniProtKB-KW"/>
</dbReference>
<dbReference type="PANTHER" id="PTHR45832:SF22">
    <property type="entry name" value="SERINE_THREONINE-PROTEIN KINASE SAMKA-RELATED"/>
    <property type="match status" value="1"/>
</dbReference>
<dbReference type="GO" id="GO:0106310">
    <property type="term" value="F:protein serine kinase activity"/>
    <property type="evidence" value="ECO:0007669"/>
    <property type="project" value="RHEA"/>
</dbReference>
<dbReference type="PROSITE" id="PS50011">
    <property type="entry name" value="PROTEIN_KINASE_DOM"/>
    <property type="match status" value="1"/>
</dbReference>
<evidence type="ECO:0000313" key="9">
    <source>
        <dbReference type="EMBL" id="EAY22235.1"/>
    </source>
</evidence>
<dbReference type="OrthoDB" id="2914378at2759"/>
<dbReference type="InParanoid" id="A2DBN2"/>
<dbReference type="AlphaFoldDB" id="A2DBN2"/>
<keyword evidence="2" id="KW-0808">Transferase</keyword>
<keyword evidence="4" id="KW-0067">ATP-binding</keyword>
<evidence type="ECO:0000256" key="5">
    <source>
        <dbReference type="ARBA" id="ARBA00047899"/>
    </source>
</evidence>
<dbReference type="InterPro" id="IPR000719">
    <property type="entry name" value="Prot_kinase_dom"/>
</dbReference>
<dbReference type="InterPro" id="IPR036936">
    <property type="entry name" value="CRIB_dom_sf"/>
</dbReference>
<dbReference type="EMBL" id="DS113185">
    <property type="protein sequence ID" value="EAY22235.1"/>
    <property type="molecule type" value="Genomic_DNA"/>
</dbReference>
<dbReference type="VEuPathDB" id="TrichDB:TVAG_094100"/>